<accession>A0A316KYS0</accession>
<keyword evidence="1" id="KW-0812">Transmembrane</keyword>
<keyword evidence="1" id="KW-0472">Membrane</keyword>
<evidence type="ECO:0000256" key="1">
    <source>
        <dbReference type="SAM" id="Phobius"/>
    </source>
</evidence>
<dbReference type="EMBL" id="QGEG01000002">
    <property type="protein sequence ID" value="PWL37975.1"/>
    <property type="molecule type" value="Genomic_DNA"/>
</dbReference>
<evidence type="ECO:0000313" key="2">
    <source>
        <dbReference type="EMBL" id="PWL37975.1"/>
    </source>
</evidence>
<comment type="caution">
    <text evidence="2">The sequence shown here is derived from an EMBL/GenBank/DDBJ whole genome shotgun (WGS) entry which is preliminary data.</text>
</comment>
<dbReference type="Proteomes" id="UP000245762">
    <property type="component" value="Unassembled WGS sequence"/>
</dbReference>
<name>A0A316KYS0_9FLAO</name>
<evidence type="ECO:0000313" key="3">
    <source>
        <dbReference type="Proteomes" id="UP000245762"/>
    </source>
</evidence>
<sequence>MLFNSCYSYKNLNLGIDDFEVDQTYEVRLGERKMEKVKVVEVTDSTIVVLQNKNRTVIQKSMLTESRHRKLSPGKTIIGSVIGVLATISIIGIISFGGGSNSGGFVTF</sequence>
<keyword evidence="1" id="KW-1133">Transmembrane helix</keyword>
<reference evidence="2 3" key="1">
    <citation type="submission" date="2018-05" db="EMBL/GenBank/DDBJ databases">
        <title>Complete genome sequence of Flagellimonas aquimarina ECD12 isolated from seaweed Ecklonia cava.</title>
        <authorList>
            <person name="Choi S."/>
            <person name="Seong C."/>
        </authorList>
    </citation>
    <scope>NUCLEOTIDE SEQUENCE [LARGE SCALE GENOMIC DNA]</scope>
    <source>
        <strain evidence="2 3">ECD12</strain>
    </source>
</reference>
<feature type="transmembrane region" description="Helical" evidence="1">
    <location>
        <begin position="77"/>
        <end position="98"/>
    </location>
</feature>
<organism evidence="2 3">
    <name type="scientific">Flagellimonas aquimarina</name>
    <dbReference type="NCBI Taxonomy" id="2201895"/>
    <lineage>
        <taxon>Bacteria</taxon>
        <taxon>Pseudomonadati</taxon>
        <taxon>Bacteroidota</taxon>
        <taxon>Flavobacteriia</taxon>
        <taxon>Flavobacteriales</taxon>
        <taxon>Flavobacteriaceae</taxon>
        <taxon>Flagellimonas</taxon>
    </lineage>
</organism>
<protein>
    <submittedName>
        <fullName evidence="2">Uncharacterized protein</fullName>
    </submittedName>
</protein>
<proteinExistence type="predicted"/>
<dbReference type="AlphaFoldDB" id="A0A316KYS0"/>
<gene>
    <name evidence="2" type="ORF">DKG77_06700</name>
</gene>
<keyword evidence="3" id="KW-1185">Reference proteome</keyword>